<feature type="transmembrane region" description="Helical" evidence="2">
    <location>
        <begin position="229"/>
        <end position="248"/>
    </location>
</feature>
<proteinExistence type="inferred from homology"/>
<name>A0A3D8P677_9THEO</name>
<feature type="domain" description="EamA" evidence="3">
    <location>
        <begin position="23"/>
        <end position="154"/>
    </location>
</feature>
<dbReference type="EMBL" id="QSLN01000001">
    <property type="protein sequence ID" value="RDV84824.1"/>
    <property type="molecule type" value="Genomic_DNA"/>
</dbReference>
<reference evidence="4 5" key="1">
    <citation type="submission" date="2018-08" db="EMBL/GenBank/DDBJ databases">
        <title>Form III RuBisCO-mediated autotrophy in Thermodesulfobium bacteria.</title>
        <authorList>
            <person name="Toshchakov S.V."/>
            <person name="Kublanov I.V."/>
            <person name="Frolov E."/>
            <person name="Bonch-Osmolovskaya E.A."/>
            <person name="Tourova T.P."/>
            <person name="Chernych N.A."/>
            <person name="Lebedinsky A.V."/>
        </authorList>
    </citation>
    <scope>NUCLEOTIDE SEQUENCE [LARGE SCALE GENOMIC DNA]</scope>
    <source>
        <strain evidence="4 5">SR</strain>
    </source>
</reference>
<dbReference type="Gene3D" id="1.10.3730.20">
    <property type="match status" value="1"/>
</dbReference>
<evidence type="ECO:0000313" key="5">
    <source>
        <dbReference type="Proteomes" id="UP000256329"/>
    </source>
</evidence>
<dbReference type="InterPro" id="IPR037185">
    <property type="entry name" value="EmrE-like"/>
</dbReference>
<dbReference type="SUPFAM" id="SSF103481">
    <property type="entry name" value="Multidrug resistance efflux transporter EmrE"/>
    <property type="match status" value="2"/>
</dbReference>
<evidence type="ECO:0000256" key="2">
    <source>
        <dbReference type="SAM" id="Phobius"/>
    </source>
</evidence>
<dbReference type="Pfam" id="PF00892">
    <property type="entry name" value="EamA"/>
    <property type="match status" value="2"/>
</dbReference>
<organism evidence="4 5">
    <name type="scientific">Ammonifex thiophilus</name>
    <dbReference type="NCBI Taxonomy" id="444093"/>
    <lineage>
        <taxon>Bacteria</taxon>
        <taxon>Bacillati</taxon>
        <taxon>Bacillota</taxon>
        <taxon>Clostridia</taxon>
        <taxon>Thermoanaerobacterales</taxon>
        <taxon>Thermoanaerobacteraceae</taxon>
        <taxon>Ammonifex</taxon>
    </lineage>
</organism>
<sequence length="319" mass="33196">MATPLLFVLESRKVVLIIMRERLAVALAAALWGLIGLFVHGLVAAGLPPLAIVFTRAASSAFVLFGALALCCPAALRFRPRHLLYFAGMGALGLALPNWAYFTTISWASLSVAVAFLYTGPAFVVLLARIFFREPLCAAKVLALLFTTAGAALVAGIGEQAGLRLSPLAFSTGLLSGLGYALYSIFGKFLNRHYPSLTVTAYSFLFAALVLLPVAPLSGIFRALSVPSALASVGALTLLATVLPYWLYNSGLKGLEAGRAAILAALEPLVAALIGYLFLGDRLTSWQLAGFAAILVGAVLGTGTASSSTASCPEPGAFN</sequence>
<feature type="transmembrane region" description="Helical" evidence="2">
    <location>
        <begin position="53"/>
        <end position="76"/>
    </location>
</feature>
<feature type="transmembrane region" description="Helical" evidence="2">
    <location>
        <begin position="169"/>
        <end position="190"/>
    </location>
</feature>
<comment type="similarity">
    <text evidence="1">Belongs to the EamA transporter family.</text>
</comment>
<feature type="transmembrane region" description="Helical" evidence="2">
    <location>
        <begin position="139"/>
        <end position="157"/>
    </location>
</feature>
<keyword evidence="5" id="KW-1185">Reference proteome</keyword>
<feature type="domain" description="EamA" evidence="3">
    <location>
        <begin position="172"/>
        <end position="300"/>
    </location>
</feature>
<protein>
    <submittedName>
        <fullName evidence="4">EamA family transporter</fullName>
    </submittedName>
</protein>
<feature type="transmembrane region" description="Helical" evidence="2">
    <location>
        <begin position="260"/>
        <end position="279"/>
    </location>
</feature>
<evidence type="ECO:0000256" key="1">
    <source>
        <dbReference type="ARBA" id="ARBA00007362"/>
    </source>
</evidence>
<gene>
    <name evidence="4" type="ORF">DXX99_01945</name>
</gene>
<dbReference type="AlphaFoldDB" id="A0A3D8P677"/>
<keyword evidence="2" id="KW-1133">Transmembrane helix</keyword>
<dbReference type="GO" id="GO:0016020">
    <property type="term" value="C:membrane"/>
    <property type="evidence" value="ECO:0007669"/>
    <property type="project" value="InterPro"/>
</dbReference>
<evidence type="ECO:0000259" key="3">
    <source>
        <dbReference type="Pfam" id="PF00892"/>
    </source>
</evidence>
<accession>A0A3D8P677</accession>
<keyword evidence="2" id="KW-0472">Membrane</keyword>
<dbReference type="InterPro" id="IPR000620">
    <property type="entry name" value="EamA_dom"/>
</dbReference>
<evidence type="ECO:0000313" key="4">
    <source>
        <dbReference type="EMBL" id="RDV84824.1"/>
    </source>
</evidence>
<feature type="transmembrane region" description="Helical" evidence="2">
    <location>
        <begin position="83"/>
        <end position="101"/>
    </location>
</feature>
<dbReference type="Proteomes" id="UP000256329">
    <property type="component" value="Unassembled WGS sequence"/>
</dbReference>
<dbReference type="PANTHER" id="PTHR22911">
    <property type="entry name" value="ACYL-MALONYL CONDENSING ENZYME-RELATED"/>
    <property type="match status" value="1"/>
</dbReference>
<dbReference type="OrthoDB" id="9808556at2"/>
<dbReference type="PANTHER" id="PTHR22911:SF79">
    <property type="entry name" value="MOBA-LIKE NTP TRANSFERASE DOMAIN-CONTAINING PROTEIN"/>
    <property type="match status" value="1"/>
</dbReference>
<feature type="transmembrane region" description="Helical" evidence="2">
    <location>
        <begin position="202"/>
        <end position="223"/>
    </location>
</feature>
<keyword evidence="2" id="KW-0812">Transmembrane</keyword>
<feature type="transmembrane region" description="Helical" evidence="2">
    <location>
        <begin position="23"/>
        <end position="47"/>
    </location>
</feature>
<feature type="transmembrane region" description="Helical" evidence="2">
    <location>
        <begin position="285"/>
        <end position="305"/>
    </location>
</feature>
<comment type="caution">
    <text evidence="4">The sequence shown here is derived from an EMBL/GenBank/DDBJ whole genome shotgun (WGS) entry which is preliminary data.</text>
</comment>
<feature type="transmembrane region" description="Helical" evidence="2">
    <location>
        <begin position="107"/>
        <end position="132"/>
    </location>
</feature>